<keyword evidence="7" id="KW-0539">Nucleus</keyword>
<keyword evidence="2" id="KW-0479">Metal-binding</keyword>
<organism evidence="10 11">
    <name type="scientific">Massarina eburnea CBS 473.64</name>
    <dbReference type="NCBI Taxonomy" id="1395130"/>
    <lineage>
        <taxon>Eukaryota</taxon>
        <taxon>Fungi</taxon>
        <taxon>Dikarya</taxon>
        <taxon>Ascomycota</taxon>
        <taxon>Pezizomycotina</taxon>
        <taxon>Dothideomycetes</taxon>
        <taxon>Pleosporomycetidae</taxon>
        <taxon>Pleosporales</taxon>
        <taxon>Massarineae</taxon>
        <taxon>Massarinaceae</taxon>
        <taxon>Massarina</taxon>
    </lineage>
</organism>
<feature type="compositionally biased region" description="Basic and acidic residues" evidence="8">
    <location>
        <begin position="13"/>
        <end position="30"/>
    </location>
</feature>
<dbReference type="OrthoDB" id="2162761at2759"/>
<feature type="region of interest" description="Disordered" evidence="8">
    <location>
        <begin position="75"/>
        <end position="106"/>
    </location>
</feature>
<evidence type="ECO:0000256" key="5">
    <source>
        <dbReference type="ARBA" id="ARBA00023125"/>
    </source>
</evidence>
<dbReference type="EMBL" id="MU006810">
    <property type="protein sequence ID" value="KAF2635167.1"/>
    <property type="molecule type" value="Genomic_DNA"/>
</dbReference>
<dbReference type="Pfam" id="PF04082">
    <property type="entry name" value="Fungal_trans"/>
    <property type="match status" value="1"/>
</dbReference>
<dbReference type="InterPro" id="IPR051615">
    <property type="entry name" value="Transcr_Regulatory_Elem"/>
</dbReference>
<feature type="region of interest" description="Disordered" evidence="8">
    <location>
        <begin position="1"/>
        <end position="51"/>
    </location>
</feature>
<feature type="compositionally biased region" description="Low complexity" evidence="8">
    <location>
        <begin position="96"/>
        <end position="105"/>
    </location>
</feature>
<dbReference type="CDD" id="cd00067">
    <property type="entry name" value="GAL4"/>
    <property type="match status" value="1"/>
</dbReference>
<name>A0A6A6RJA3_9PLEO</name>
<dbReference type="GO" id="GO:0005634">
    <property type="term" value="C:nucleus"/>
    <property type="evidence" value="ECO:0007669"/>
    <property type="project" value="UniProtKB-SubCell"/>
</dbReference>
<feature type="compositionally biased region" description="Low complexity" evidence="8">
    <location>
        <begin position="1"/>
        <end position="11"/>
    </location>
</feature>
<sequence length="904" mass="99943">MARGQQAAAAAVKPDHQDGNDGGGEREQKANKRRCVQSACQPCRKRKSKCDGGLPVCATCTAVYKTACSYDAESESRRAKTGAAASAGAKRDSSVAPQPAAPAAPDDNAEFLLSSIRTLPESEVYELVQQIRKDARLDVAALAESWRKTVTLPPALMPSMEPHSLEGDLSMLLGKPTQTYAGESRYFGHTSGLSLIPEDENYTKSKRRRAASAERKPPTWTAITQDIAFVQRLLDLYFRWSHPFYVIFSRECFYRDFRSGREKYCSPMLVNAVLAYGCHYTDEPAGRTDPDNFRTAGDHFFEEARRLLHEDETPSLTTMQALCVMAMREPSAGRDSSGFMYMGRCMRMGIELGLHLNNSAAPAMQLTPAETEVRKVTFWGCFTVDTVWSICVGRISQLPRAAITVDKPILDESPSGLHPEGYPGAPQAMATNSMFLQEFSTLSELINDNNMMFFAPKERFTSRRLLECYNKYEAWYKNLPPSLRLEGLTEPQPHIIVLHMLYHTTVIHLFRPMLKVDLIHSNVRPRDTCIDAANQVAELLRLYRQLYSMRTCQLLLTHILLSANIVHLLYSAESQNSYRNLVEGLKATDDMTECHYFGKRGFKIVHALSKIWNLPFPEELHDRKAKMKGGSNIEFATPQVNSIVIVPRTQASHVNQTMGSAGSGYSPIVPSTPSVPPSDQAPMRRESLTTFARPNKRKIVQTPPHPAPAPSQSPGPIMLANDQQQQEYTHPQHRSLSQPHIVPSYATSSPAPTVLPQPQPTTLPQQPTASQSAETLFWTPVPGMGTPILPRTNYQVSPMDIDNMIGHANEWDRFFRDGFKMSDQWQQDPMAGTDGFGVGGVGGVGEVGGVNGGGGLENYHTGPGTEVEGNEFSSTGQDGAEHYPGVAEEHGSQAFDAGWWVGGN</sequence>
<dbReference type="GO" id="GO:0008270">
    <property type="term" value="F:zinc ion binding"/>
    <property type="evidence" value="ECO:0007669"/>
    <property type="project" value="InterPro"/>
</dbReference>
<dbReference type="SMART" id="SM00906">
    <property type="entry name" value="Fungal_trans"/>
    <property type="match status" value="1"/>
</dbReference>
<dbReference type="Proteomes" id="UP000799753">
    <property type="component" value="Unassembled WGS sequence"/>
</dbReference>
<proteinExistence type="predicted"/>
<dbReference type="CDD" id="cd12148">
    <property type="entry name" value="fungal_TF_MHR"/>
    <property type="match status" value="1"/>
</dbReference>
<evidence type="ECO:0000256" key="3">
    <source>
        <dbReference type="ARBA" id="ARBA00022833"/>
    </source>
</evidence>
<evidence type="ECO:0000313" key="10">
    <source>
        <dbReference type="EMBL" id="KAF2635167.1"/>
    </source>
</evidence>
<evidence type="ECO:0000256" key="2">
    <source>
        <dbReference type="ARBA" id="ARBA00022723"/>
    </source>
</evidence>
<feature type="compositionally biased region" description="Pro residues" evidence="8">
    <location>
        <begin position="703"/>
        <end position="713"/>
    </location>
</feature>
<dbReference type="GO" id="GO:0006351">
    <property type="term" value="P:DNA-templated transcription"/>
    <property type="evidence" value="ECO:0007669"/>
    <property type="project" value="InterPro"/>
</dbReference>
<feature type="domain" description="Zn(2)-C6 fungal-type" evidence="9">
    <location>
        <begin position="39"/>
        <end position="70"/>
    </location>
</feature>
<dbReference type="InterPro" id="IPR036864">
    <property type="entry name" value="Zn2-C6_fun-type_DNA-bd_sf"/>
</dbReference>
<dbReference type="PROSITE" id="PS00463">
    <property type="entry name" value="ZN2_CY6_FUNGAL_1"/>
    <property type="match status" value="1"/>
</dbReference>
<dbReference type="Gene3D" id="4.10.240.10">
    <property type="entry name" value="Zn(2)-C6 fungal-type DNA-binding domain"/>
    <property type="match status" value="1"/>
</dbReference>
<dbReference type="Pfam" id="PF00172">
    <property type="entry name" value="Zn_clus"/>
    <property type="match status" value="1"/>
</dbReference>
<gene>
    <name evidence="10" type="ORF">P280DRAFT_474082</name>
</gene>
<dbReference type="PANTHER" id="PTHR31313:SF81">
    <property type="entry name" value="TY1 ENHANCER ACTIVATOR"/>
    <property type="match status" value="1"/>
</dbReference>
<dbReference type="SMART" id="SM00066">
    <property type="entry name" value="GAL4"/>
    <property type="match status" value="1"/>
</dbReference>
<dbReference type="PANTHER" id="PTHR31313">
    <property type="entry name" value="TY1 ENHANCER ACTIVATOR"/>
    <property type="match status" value="1"/>
</dbReference>
<keyword evidence="5" id="KW-0238">DNA-binding</keyword>
<evidence type="ECO:0000256" key="4">
    <source>
        <dbReference type="ARBA" id="ARBA00023015"/>
    </source>
</evidence>
<dbReference type="GO" id="GO:0003677">
    <property type="term" value="F:DNA binding"/>
    <property type="evidence" value="ECO:0007669"/>
    <property type="project" value="UniProtKB-KW"/>
</dbReference>
<dbReference type="InterPro" id="IPR007219">
    <property type="entry name" value="XnlR_reg_dom"/>
</dbReference>
<feature type="region of interest" description="Disordered" evidence="8">
    <location>
        <begin position="742"/>
        <end position="767"/>
    </location>
</feature>
<evidence type="ECO:0000256" key="6">
    <source>
        <dbReference type="ARBA" id="ARBA00023163"/>
    </source>
</evidence>
<keyword evidence="3" id="KW-0862">Zinc</keyword>
<keyword evidence="11" id="KW-1185">Reference proteome</keyword>
<dbReference type="SUPFAM" id="SSF57701">
    <property type="entry name" value="Zn2/Cys6 DNA-binding domain"/>
    <property type="match status" value="1"/>
</dbReference>
<comment type="subcellular location">
    <subcellularLocation>
        <location evidence="1">Nucleus</location>
    </subcellularLocation>
</comment>
<protein>
    <recommendedName>
        <fullName evidence="9">Zn(2)-C6 fungal-type domain-containing protein</fullName>
    </recommendedName>
</protein>
<dbReference type="PROSITE" id="PS50048">
    <property type="entry name" value="ZN2_CY6_FUNGAL_2"/>
    <property type="match status" value="1"/>
</dbReference>
<dbReference type="InterPro" id="IPR001138">
    <property type="entry name" value="Zn2Cys6_DnaBD"/>
</dbReference>
<accession>A0A6A6RJA3</accession>
<dbReference type="GO" id="GO:0000981">
    <property type="term" value="F:DNA-binding transcription factor activity, RNA polymerase II-specific"/>
    <property type="evidence" value="ECO:0007669"/>
    <property type="project" value="InterPro"/>
</dbReference>
<feature type="region of interest" description="Disordered" evidence="8">
    <location>
        <begin position="656"/>
        <end position="718"/>
    </location>
</feature>
<reference evidence="10" key="1">
    <citation type="journal article" date="2020" name="Stud. Mycol.">
        <title>101 Dothideomycetes genomes: a test case for predicting lifestyles and emergence of pathogens.</title>
        <authorList>
            <person name="Haridas S."/>
            <person name="Albert R."/>
            <person name="Binder M."/>
            <person name="Bloem J."/>
            <person name="Labutti K."/>
            <person name="Salamov A."/>
            <person name="Andreopoulos B."/>
            <person name="Baker S."/>
            <person name="Barry K."/>
            <person name="Bills G."/>
            <person name="Bluhm B."/>
            <person name="Cannon C."/>
            <person name="Castanera R."/>
            <person name="Culley D."/>
            <person name="Daum C."/>
            <person name="Ezra D."/>
            <person name="Gonzalez J."/>
            <person name="Henrissat B."/>
            <person name="Kuo A."/>
            <person name="Liang C."/>
            <person name="Lipzen A."/>
            <person name="Lutzoni F."/>
            <person name="Magnuson J."/>
            <person name="Mondo S."/>
            <person name="Nolan M."/>
            <person name="Ohm R."/>
            <person name="Pangilinan J."/>
            <person name="Park H.-J."/>
            <person name="Ramirez L."/>
            <person name="Alfaro M."/>
            <person name="Sun H."/>
            <person name="Tritt A."/>
            <person name="Yoshinaga Y."/>
            <person name="Zwiers L.-H."/>
            <person name="Turgeon B."/>
            <person name="Goodwin S."/>
            <person name="Spatafora J."/>
            <person name="Crous P."/>
            <person name="Grigoriev I."/>
        </authorList>
    </citation>
    <scope>NUCLEOTIDE SEQUENCE</scope>
    <source>
        <strain evidence="10">CBS 473.64</strain>
    </source>
</reference>
<evidence type="ECO:0000256" key="7">
    <source>
        <dbReference type="ARBA" id="ARBA00023242"/>
    </source>
</evidence>
<evidence type="ECO:0000256" key="1">
    <source>
        <dbReference type="ARBA" id="ARBA00004123"/>
    </source>
</evidence>
<evidence type="ECO:0000313" key="11">
    <source>
        <dbReference type="Proteomes" id="UP000799753"/>
    </source>
</evidence>
<evidence type="ECO:0000256" key="8">
    <source>
        <dbReference type="SAM" id="MobiDB-lite"/>
    </source>
</evidence>
<dbReference type="AlphaFoldDB" id="A0A6A6RJA3"/>
<evidence type="ECO:0000259" key="9">
    <source>
        <dbReference type="PROSITE" id="PS50048"/>
    </source>
</evidence>
<keyword evidence="6" id="KW-0804">Transcription</keyword>
<keyword evidence="4" id="KW-0805">Transcription regulation</keyword>